<keyword evidence="2 5" id="KW-0547">Nucleotide-binding</keyword>
<dbReference type="GO" id="GO:0004140">
    <property type="term" value="F:dephospho-CoA kinase activity"/>
    <property type="evidence" value="ECO:0007669"/>
    <property type="project" value="UniProtKB-EC"/>
</dbReference>
<dbReference type="NCBIfam" id="TIGR00152">
    <property type="entry name" value="dephospho-CoA kinase"/>
    <property type="match status" value="1"/>
</dbReference>
<dbReference type="Proteomes" id="UP000708576">
    <property type="component" value="Unassembled WGS sequence"/>
</dbReference>
<comment type="catalytic activity">
    <reaction evidence="5">
        <text>3'-dephospho-CoA + ATP = ADP + CoA + H(+)</text>
        <dbReference type="Rhea" id="RHEA:18245"/>
        <dbReference type="ChEBI" id="CHEBI:15378"/>
        <dbReference type="ChEBI" id="CHEBI:30616"/>
        <dbReference type="ChEBI" id="CHEBI:57287"/>
        <dbReference type="ChEBI" id="CHEBI:57328"/>
        <dbReference type="ChEBI" id="CHEBI:456216"/>
        <dbReference type="EC" id="2.7.1.24"/>
    </reaction>
</comment>
<evidence type="ECO:0000256" key="4">
    <source>
        <dbReference type="ARBA" id="ARBA00022993"/>
    </source>
</evidence>
<keyword evidence="5" id="KW-0963">Cytoplasm</keyword>
<keyword evidence="5 7" id="KW-0808">Transferase</keyword>
<dbReference type="PROSITE" id="PS51219">
    <property type="entry name" value="DPCK"/>
    <property type="match status" value="1"/>
</dbReference>
<keyword evidence="3 5" id="KW-0067">ATP-binding</keyword>
<sequence>MLKVGLTGGIGSGKSTVAQLLEVLGVPVYYADDRAKQIMNTQIEVVAQIKQLLGEEAYQNKVVNRTFVAQMVFNDKVLLQKLNQIVHPAVKNDFEQWCRFNSNSKIVVQEAAILFENGGFKKFDKMILVTAPVETRINRVMLRDNVSKEKVMERMNNQWTDEQKIELADKIIVNDDKQSVIEQTIELIKEL</sequence>
<accession>A0ABS5JYQ6</accession>
<evidence type="ECO:0000313" key="8">
    <source>
        <dbReference type="Proteomes" id="UP000708576"/>
    </source>
</evidence>
<keyword evidence="8" id="KW-1185">Reference proteome</keyword>
<dbReference type="CDD" id="cd02022">
    <property type="entry name" value="DPCK"/>
    <property type="match status" value="1"/>
</dbReference>
<comment type="function">
    <text evidence="5">Catalyzes the phosphorylation of the 3'-hydroxyl group of dephosphocoenzyme A to form coenzyme A.</text>
</comment>
<dbReference type="SUPFAM" id="SSF52540">
    <property type="entry name" value="P-loop containing nucleoside triphosphate hydrolases"/>
    <property type="match status" value="1"/>
</dbReference>
<evidence type="ECO:0000256" key="6">
    <source>
        <dbReference type="NCBIfam" id="TIGR00152"/>
    </source>
</evidence>
<keyword evidence="5 7" id="KW-0418">Kinase</keyword>
<dbReference type="PANTHER" id="PTHR10695">
    <property type="entry name" value="DEPHOSPHO-COA KINASE-RELATED"/>
    <property type="match status" value="1"/>
</dbReference>
<dbReference type="PANTHER" id="PTHR10695:SF46">
    <property type="entry name" value="BIFUNCTIONAL COENZYME A SYNTHASE-RELATED"/>
    <property type="match status" value="1"/>
</dbReference>
<dbReference type="InterPro" id="IPR001977">
    <property type="entry name" value="Depp_CoAkinase"/>
</dbReference>
<evidence type="ECO:0000256" key="5">
    <source>
        <dbReference type="HAMAP-Rule" id="MF_00376"/>
    </source>
</evidence>
<dbReference type="RefSeq" id="WP_212217281.1">
    <property type="nucleotide sequence ID" value="NZ_JAGUCO010000018.1"/>
</dbReference>
<dbReference type="Gene3D" id="3.40.50.300">
    <property type="entry name" value="P-loop containing nucleotide triphosphate hydrolases"/>
    <property type="match status" value="1"/>
</dbReference>
<reference evidence="7 8" key="1">
    <citation type="journal article" date="2015" name="Int. J. Syst. Evol. Microbiol.">
        <title>Carboxylicivirga linearis sp. nov., isolated from a sea cucumber culture pond.</title>
        <authorList>
            <person name="Wang F.Q."/>
            <person name="Zhou Y.X."/>
            <person name="Lin X.Z."/>
            <person name="Chen G.J."/>
            <person name="Du Z.J."/>
        </authorList>
    </citation>
    <scope>NUCLEOTIDE SEQUENCE [LARGE SCALE GENOMIC DNA]</scope>
    <source>
        <strain evidence="7 8">FB218</strain>
    </source>
</reference>
<dbReference type="InterPro" id="IPR027417">
    <property type="entry name" value="P-loop_NTPase"/>
</dbReference>
<comment type="similarity">
    <text evidence="1 5">Belongs to the CoaE family.</text>
</comment>
<protein>
    <recommendedName>
        <fullName evidence="5 6">Dephospho-CoA kinase</fullName>
        <ecNumber evidence="5 6">2.7.1.24</ecNumber>
    </recommendedName>
    <alternativeName>
        <fullName evidence="5">Dephosphocoenzyme A kinase</fullName>
    </alternativeName>
</protein>
<dbReference type="HAMAP" id="MF_00376">
    <property type="entry name" value="Dephospho_CoA_kinase"/>
    <property type="match status" value="1"/>
</dbReference>
<evidence type="ECO:0000256" key="3">
    <source>
        <dbReference type="ARBA" id="ARBA00022840"/>
    </source>
</evidence>
<dbReference type="EMBL" id="JAGUCO010000018">
    <property type="protein sequence ID" value="MBS2100038.1"/>
    <property type="molecule type" value="Genomic_DNA"/>
</dbReference>
<dbReference type="Pfam" id="PF01121">
    <property type="entry name" value="CoaE"/>
    <property type="match status" value="1"/>
</dbReference>
<evidence type="ECO:0000256" key="2">
    <source>
        <dbReference type="ARBA" id="ARBA00022741"/>
    </source>
</evidence>
<feature type="binding site" evidence="5">
    <location>
        <begin position="11"/>
        <end position="16"/>
    </location>
    <ligand>
        <name>ATP</name>
        <dbReference type="ChEBI" id="CHEBI:30616"/>
    </ligand>
</feature>
<dbReference type="EC" id="2.7.1.24" evidence="5 6"/>
<name>A0ABS5JYQ6_9BACT</name>
<evidence type="ECO:0000313" key="7">
    <source>
        <dbReference type="EMBL" id="MBS2100038.1"/>
    </source>
</evidence>
<gene>
    <name evidence="5 7" type="primary">coaE</name>
    <name evidence="7" type="ORF">KEM10_17255</name>
</gene>
<keyword evidence="4 5" id="KW-0173">Coenzyme A biosynthesis</keyword>
<comment type="subcellular location">
    <subcellularLocation>
        <location evidence="5">Cytoplasm</location>
    </subcellularLocation>
</comment>
<comment type="caution">
    <text evidence="7">The sequence shown here is derived from an EMBL/GenBank/DDBJ whole genome shotgun (WGS) entry which is preliminary data.</text>
</comment>
<organism evidence="7 8">
    <name type="scientific">Carboxylicivirga linearis</name>
    <dbReference type="NCBI Taxonomy" id="1628157"/>
    <lineage>
        <taxon>Bacteria</taxon>
        <taxon>Pseudomonadati</taxon>
        <taxon>Bacteroidota</taxon>
        <taxon>Bacteroidia</taxon>
        <taxon>Marinilabiliales</taxon>
        <taxon>Marinilabiliaceae</taxon>
        <taxon>Carboxylicivirga</taxon>
    </lineage>
</organism>
<evidence type="ECO:0000256" key="1">
    <source>
        <dbReference type="ARBA" id="ARBA00009018"/>
    </source>
</evidence>
<comment type="pathway">
    <text evidence="5">Cofactor biosynthesis; coenzyme A biosynthesis; CoA from (R)-pantothenate: step 5/5.</text>
</comment>
<proteinExistence type="inferred from homology"/>